<dbReference type="AlphaFoldDB" id="A0A9D2LTQ1"/>
<dbReference type="Pfam" id="PF04205">
    <property type="entry name" value="FMN_bind"/>
    <property type="match status" value="1"/>
</dbReference>
<evidence type="ECO:0000256" key="1">
    <source>
        <dbReference type="ARBA" id="ARBA00022448"/>
    </source>
</evidence>
<dbReference type="Gene3D" id="3.90.1010.20">
    <property type="match status" value="1"/>
</dbReference>
<name>A0A9D2LTQ1_9FIRM</name>
<feature type="region of interest" description="Disordered" evidence="6">
    <location>
        <begin position="271"/>
        <end position="291"/>
    </location>
</feature>
<dbReference type="InterPro" id="IPR007329">
    <property type="entry name" value="FMN-bd"/>
</dbReference>
<evidence type="ECO:0000256" key="4">
    <source>
        <dbReference type="ARBA" id="ARBA00022643"/>
    </source>
</evidence>
<keyword evidence="2" id="KW-0597">Phosphoprotein</keyword>
<dbReference type="Proteomes" id="UP000823842">
    <property type="component" value="Unassembled WGS sequence"/>
</dbReference>
<proteinExistence type="predicted"/>
<evidence type="ECO:0000256" key="5">
    <source>
        <dbReference type="ARBA" id="ARBA00022982"/>
    </source>
</evidence>
<dbReference type="GO" id="GO:0010181">
    <property type="term" value="F:FMN binding"/>
    <property type="evidence" value="ECO:0007669"/>
    <property type="project" value="InterPro"/>
</dbReference>
<keyword evidence="3" id="KW-0285">Flavoprotein</keyword>
<dbReference type="EMBL" id="DWYZ01000162">
    <property type="protein sequence ID" value="HJB28869.1"/>
    <property type="molecule type" value="Genomic_DNA"/>
</dbReference>
<accession>A0A9D2LTQ1</accession>
<reference evidence="8" key="2">
    <citation type="submission" date="2021-04" db="EMBL/GenBank/DDBJ databases">
        <authorList>
            <person name="Gilroy R."/>
        </authorList>
    </citation>
    <scope>NUCLEOTIDE SEQUENCE</scope>
    <source>
        <strain evidence="8">ChiSjej1B19-5720</strain>
    </source>
</reference>
<feature type="domain" description="FMN-binding" evidence="7">
    <location>
        <begin position="74"/>
        <end position="317"/>
    </location>
</feature>
<keyword evidence="5" id="KW-0249">Electron transport</keyword>
<evidence type="ECO:0000256" key="6">
    <source>
        <dbReference type="SAM" id="MobiDB-lite"/>
    </source>
</evidence>
<comment type="caution">
    <text evidence="8">The sequence shown here is derived from an EMBL/GenBank/DDBJ whole genome shotgun (WGS) entry which is preliminary data.</text>
</comment>
<evidence type="ECO:0000256" key="3">
    <source>
        <dbReference type="ARBA" id="ARBA00022630"/>
    </source>
</evidence>
<evidence type="ECO:0000313" key="8">
    <source>
        <dbReference type="EMBL" id="HJB28869.1"/>
    </source>
</evidence>
<dbReference type="InterPro" id="IPR010209">
    <property type="entry name" value="Ion_transpt_RnfG/RsxG"/>
</dbReference>
<dbReference type="GO" id="GO:0022900">
    <property type="term" value="P:electron transport chain"/>
    <property type="evidence" value="ECO:0007669"/>
    <property type="project" value="InterPro"/>
</dbReference>
<keyword evidence="1" id="KW-0813">Transport</keyword>
<protein>
    <submittedName>
        <fullName evidence="8">FMN-binding protein</fullName>
    </submittedName>
</protein>
<dbReference type="PANTHER" id="PTHR36118:SF1">
    <property type="entry name" value="ION-TRANSLOCATING OXIDOREDUCTASE COMPLEX SUBUNIT G"/>
    <property type="match status" value="1"/>
</dbReference>
<reference evidence="8" key="1">
    <citation type="journal article" date="2021" name="PeerJ">
        <title>Extensive microbial diversity within the chicken gut microbiome revealed by metagenomics and culture.</title>
        <authorList>
            <person name="Gilroy R."/>
            <person name="Ravi A."/>
            <person name="Getino M."/>
            <person name="Pursley I."/>
            <person name="Horton D.L."/>
            <person name="Alikhan N.F."/>
            <person name="Baker D."/>
            <person name="Gharbi K."/>
            <person name="Hall N."/>
            <person name="Watson M."/>
            <person name="Adriaenssens E.M."/>
            <person name="Foster-Nyarko E."/>
            <person name="Jarju S."/>
            <person name="Secka A."/>
            <person name="Antonio M."/>
            <person name="Oren A."/>
            <person name="Chaudhuri R.R."/>
            <person name="La Ragione R."/>
            <person name="Hildebrand F."/>
            <person name="Pallen M.J."/>
        </authorList>
    </citation>
    <scope>NUCLEOTIDE SEQUENCE</scope>
    <source>
        <strain evidence="8">ChiSjej1B19-5720</strain>
    </source>
</reference>
<gene>
    <name evidence="8" type="ORF">IAA06_08755</name>
</gene>
<dbReference type="GO" id="GO:0005886">
    <property type="term" value="C:plasma membrane"/>
    <property type="evidence" value="ECO:0007669"/>
    <property type="project" value="InterPro"/>
</dbReference>
<dbReference type="SMART" id="SM00900">
    <property type="entry name" value="FMN_bind"/>
    <property type="match status" value="1"/>
</dbReference>
<dbReference type="GO" id="GO:0009055">
    <property type="term" value="F:electron transfer activity"/>
    <property type="evidence" value="ECO:0007669"/>
    <property type="project" value="InterPro"/>
</dbReference>
<dbReference type="PANTHER" id="PTHR36118">
    <property type="entry name" value="ION-TRANSLOCATING OXIDOREDUCTASE COMPLEX SUBUNIT G"/>
    <property type="match status" value="1"/>
</dbReference>
<sequence>MKNKTVRGILALVVVTALSFGVIIGSRALSKDMEGSLSEGETSIVKELDVSGWENIQEASQTENGYMVTVKEKGYGGDILMNVSFDHSKEVLTQVQVLEQNETEGLGAKITEPEFLDQFPGKKAPVVFADMDSQEKQDEIKELEDDLAQGAVLADGTYEAKTQEPDGNGFTDQVTMTVEDGKITQVAWESIGEDGSKKSVLSENGEYVMTEDGPTWKEQAEALAKAVVENQSLSFLAPNEEGKTDAVAGVSISVNGFIDLTQECMEQAAGIEKSVQEDSASDDSGEAAGETAVDAVAGATVSSTAAITAINEAYEFLQTAE</sequence>
<organism evidence="8 9">
    <name type="scientific">Candidatus Blautia faecavium</name>
    <dbReference type="NCBI Taxonomy" id="2838487"/>
    <lineage>
        <taxon>Bacteria</taxon>
        <taxon>Bacillati</taxon>
        <taxon>Bacillota</taxon>
        <taxon>Clostridia</taxon>
        <taxon>Lachnospirales</taxon>
        <taxon>Lachnospiraceae</taxon>
        <taxon>Blautia</taxon>
    </lineage>
</organism>
<evidence type="ECO:0000256" key="2">
    <source>
        <dbReference type="ARBA" id="ARBA00022553"/>
    </source>
</evidence>
<keyword evidence="4" id="KW-0288">FMN</keyword>
<evidence type="ECO:0000313" key="9">
    <source>
        <dbReference type="Proteomes" id="UP000823842"/>
    </source>
</evidence>
<evidence type="ECO:0000259" key="7">
    <source>
        <dbReference type="SMART" id="SM00900"/>
    </source>
</evidence>